<feature type="compositionally biased region" description="Polar residues" evidence="2">
    <location>
        <begin position="41"/>
        <end position="54"/>
    </location>
</feature>
<accession>A0A427XK81</accession>
<evidence type="ECO:0000256" key="2">
    <source>
        <dbReference type="SAM" id="MobiDB-lite"/>
    </source>
</evidence>
<protein>
    <recommendedName>
        <fullName evidence="3">Alpha/beta hydrolase fold-3 domain-containing protein</fullName>
    </recommendedName>
</protein>
<feature type="compositionally biased region" description="Polar residues" evidence="2">
    <location>
        <begin position="603"/>
        <end position="615"/>
    </location>
</feature>
<dbReference type="Gene3D" id="3.40.50.1820">
    <property type="entry name" value="alpha/beta hydrolase"/>
    <property type="match status" value="1"/>
</dbReference>
<dbReference type="AlphaFoldDB" id="A0A427XK81"/>
<dbReference type="InterPro" id="IPR029058">
    <property type="entry name" value="AB_hydrolase_fold"/>
</dbReference>
<dbReference type="GeneID" id="39585884"/>
<evidence type="ECO:0000313" key="4">
    <source>
        <dbReference type="EMBL" id="RSH79301.1"/>
    </source>
</evidence>
<keyword evidence="1" id="KW-0378">Hydrolase</keyword>
<dbReference type="PANTHER" id="PTHR48081">
    <property type="entry name" value="AB HYDROLASE SUPERFAMILY PROTEIN C4A8.06C"/>
    <property type="match status" value="1"/>
</dbReference>
<dbReference type="PANTHER" id="PTHR48081:SF26">
    <property type="entry name" value="ALPHA_BETA HYDROLASE FOLD-3 DOMAIN-CONTAINING PROTEIN"/>
    <property type="match status" value="1"/>
</dbReference>
<comment type="caution">
    <text evidence="4">The sequence shown here is derived from an EMBL/GenBank/DDBJ whole genome shotgun (WGS) entry which is preliminary data.</text>
</comment>
<dbReference type="InterPro" id="IPR013094">
    <property type="entry name" value="AB_hydrolase_3"/>
</dbReference>
<dbReference type="STRING" id="105984.A0A427XK81"/>
<feature type="domain" description="Alpha/beta hydrolase fold-3" evidence="3">
    <location>
        <begin position="256"/>
        <end position="464"/>
    </location>
</feature>
<feature type="region of interest" description="Disordered" evidence="2">
    <location>
        <begin position="501"/>
        <end position="627"/>
    </location>
</feature>
<evidence type="ECO:0000256" key="1">
    <source>
        <dbReference type="ARBA" id="ARBA00022801"/>
    </source>
</evidence>
<dbReference type="OrthoDB" id="408631at2759"/>
<organism evidence="4 5">
    <name type="scientific">Apiotrichum porosum</name>
    <dbReference type="NCBI Taxonomy" id="105984"/>
    <lineage>
        <taxon>Eukaryota</taxon>
        <taxon>Fungi</taxon>
        <taxon>Dikarya</taxon>
        <taxon>Basidiomycota</taxon>
        <taxon>Agaricomycotina</taxon>
        <taxon>Tremellomycetes</taxon>
        <taxon>Trichosporonales</taxon>
        <taxon>Trichosporonaceae</taxon>
        <taxon>Apiotrichum</taxon>
    </lineage>
</organism>
<sequence>MSSTLHADTAPHTGRLAHLLKSYTSTHPLRSPSPLPPSSRFGTNTTQRSAPPTSASPLLWTLSTWIAFAQFSMAKGLHIVWSLLKHLLFGPQRPSWGYRMTLITSFMRNVGNYTDFADIVLLRHLISITYFIPLPADAVVTPITFLVPKRKPADACRGFLREWDIQETGTRELTGEWVVGNDVWKRLKSERRARWHGEMRRRTHAGPSRLRDDASAMSSPMASVRGMSVEQGRSTPEPELEVEAATTTGRRERVIYYVHGGAYYVGNAATHRLVTIGISKACNARVFAITYRLAPEFTFPLPLLDVVQGYLRLLAPPLSIPPENIIVMGDSAGGGLCLALMMYLRDNGYPMPAGACLMSPWVDLTMSCGSWDENSEYDVICVPHAEDHLNPVGCYLGPKGIAAYLTHPYASPLFGDLSNLPPLLIQSGDSEVLRDEITLLAHKATLAGVPVTHELYEDMVHVFQMFTWLPATHAAINSIGRWVRQTLPRIEWEQRQFAEMEAAAEENDQWAAEHDAPEDGEQTLRPSPAPSPSATLESVAAVAGTRTPRTSAPSIDVDSLPPGATVLPSSVDPRRASAIHVQSALEQDASLHSPSPRPPMRRANTTTPLHSTTVSPDDPSGLPSPRASLRRRRTHANLALHMSSSPVSPAGGLPSNPTSPSPSVRRRLRAPSIGSHPTTPSTRTRSQSHSDIFHLVEGYLEDGAANATVLYTPGGEIRSVGVLGDDEDEEYVD</sequence>
<feature type="region of interest" description="Disordered" evidence="2">
    <location>
        <begin position="26"/>
        <end position="54"/>
    </location>
</feature>
<evidence type="ECO:0000259" key="3">
    <source>
        <dbReference type="Pfam" id="PF07859"/>
    </source>
</evidence>
<dbReference type="GO" id="GO:0016787">
    <property type="term" value="F:hydrolase activity"/>
    <property type="evidence" value="ECO:0007669"/>
    <property type="project" value="UniProtKB-KW"/>
</dbReference>
<name>A0A427XK81_9TREE</name>
<dbReference type="EMBL" id="RSCE01000010">
    <property type="protein sequence ID" value="RSH79301.1"/>
    <property type="molecule type" value="Genomic_DNA"/>
</dbReference>
<keyword evidence="5" id="KW-1185">Reference proteome</keyword>
<feature type="region of interest" description="Disordered" evidence="2">
    <location>
        <begin position="642"/>
        <end position="689"/>
    </location>
</feature>
<dbReference type="RefSeq" id="XP_028474448.1">
    <property type="nucleotide sequence ID" value="XM_028617141.1"/>
</dbReference>
<feature type="compositionally biased region" description="Low complexity" evidence="2">
    <location>
        <begin position="675"/>
        <end position="689"/>
    </location>
</feature>
<gene>
    <name evidence="4" type="ORF">EHS24_001341</name>
</gene>
<evidence type="ECO:0000313" key="5">
    <source>
        <dbReference type="Proteomes" id="UP000279236"/>
    </source>
</evidence>
<feature type="region of interest" description="Disordered" evidence="2">
    <location>
        <begin position="198"/>
        <end position="245"/>
    </location>
</feature>
<reference evidence="4 5" key="1">
    <citation type="submission" date="2018-11" db="EMBL/GenBank/DDBJ databases">
        <title>Genome sequence of Apiotrichum porosum DSM 27194.</title>
        <authorList>
            <person name="Aliyu H."/>
            <person name="Gorte O."/>
            <person name="Ochsenreither K."/>
        </authorList>
    </citation>
    <scope>NUCLEOTIDE SEQUENCE [LARGE SCALE GENOMIC DNA]</scope>
    <source>
        <strain evidence="4 5">DSM 27194</strain>
    </source>
</reference>
<proteinExistence type="predicted"/>
<dbReference type="Proteomes" id="UP000279236">
    <property type="component" value="Unassembled WGS sequence"/>
</dbReference>
<dbReference type="InterPro" id="IPR050300">
    <property type="entry name" value="GDXG_lipolytic_enzyme"/>
</dbReference>
<dbReference type="SUPFAM" id="SSF53474">
    <property type="entry name" value="alpha/beta-Hydrolases"/>
    <property type="match status" value="1"/>
</dbReference>
<dbReference type="Pfam" id="PF07859">
    <property type="entry name" value="Abhydrolase_3"/>
    <property type="match status" value="1"/>
</dbReference>